<keyword evidence="3" id="KW-1185">Reference proteome</keyword>
<dbReference type="PROSITE" id="PS50943">
    <property type="entry name" value="HTH_CROC1"/>
    <property type="match status" value="1"/>
</dbReference>
<reference evidence="2 3" key="1">
    <citation type="submission" date="2024-06" db="EMBL/GenBank/DDBJ databases">
        <title>The Natural Products Discovery Center: Release of the First 8490 Sequenced Strains for Exploring Actinobacteria Biosynthetic Diversity.</title>
        <authorList>
            <person name="Kalkreuter E."/>
            <person name="Kautsar S.A."/>
            <person name="Yang D."/>
            <person name="Bader C.D."/>
            <person name="Teijaro C.N."/>
            <person name="Fluegel L."/>
            <person name="Davis C.M."/>
            <person name="Simpson J.R."/>
            <person name="Lauterbach L."/>
            <person name="Steele A.D."/>
            <person name="Gui C."/>
            <person name="Meng S."/>
            <person name="Li G."/>
            <person name="Viehrig K."/>
            <person name="Ye F."/>
            <person name="Su P."/>
            <person name="Kiefer A.F."/>
            <person name="Nichols A."/>
            <person name="Cepeda A.J."/>
            <person name="Yan W."/>
            <person name="Fan B."/>
            <person name="Jiang Y."/>
            <person name="Adhikari A."/>
            <person name="Zheng C.-J."/>
            <person name="Schuster L."/>
            <person name="Cowan T.M."/>
            <person name="Smanski M.J."/>
            <person name="Chevrette M.G."/>
            <person name="De Carvalho L.P.S."/>
            <person name="Shen B."/>
        </authorList>
    </citation>
    <scope>NUCLEOTIDE SEQUENCE [LARGE SCALE GENOMIC DNA]</scope>
    <source>
        <strain evidence="2 3">NPDC077434</strain>
    </source>
</reference>
<protein>
    <submittedName>
        <fullName evidence="2">Helix-turn-helix transcriptional regulator</fullName>
    </submittedName>
</protein>
<organism evidence="2 3">
    <name type="scientific">Microbacterium profundi</name>
    <dbReference type="NCBI Taxonomy" id="450380"/>
    <lineage>
        <taxon>Bacteria</taxon>
        <taxon>Bacillati</taxon>
        <taxon>Actinomycetota</taxon>
        <taxon>Actinomycetes</taxon>
        <taxon>Micrococcales</taxon>
        <taxon>Microbacteriaceae</taxon>
        <taxon>Microbacterium</taxon>
    </lineage>
</organism>
<dbReference type="RefSeq" id="WP_152594835.1">
    <property type="nucleotide sequence ID" value="NZ_JAJVKR010000004.1"/>
</dbReference>
<gene>
    <name evidence="2" type="ORF">AB0301_08075</name>
</gene>
<dbReference type="InterPro" id="IPR001387">
    <property type="entry name" value="Cro/C1-type_HTH"/>
</dbReference>
<evidence type="ECO:0000313" key="3">
    <source>
        <dbReference type="Proteomes" id="UP001553715"/>
    </source>
</evidence>
<evidence type="ECO:0000259" key="1">
    <source>
        <dbReference type="PROSITE" id="PS50943"/>
    </source>
</evidence>
<comment type="caution">
    <text evidence="2">The sequence shown here is derived from an EMBL/GenBank/DDBJ whole genome shotgun (WGS) entry which is preliminary data.</text>
</comment>
<name>A0ABV3LGH7_9MICO</name>
<dbReference type="CDD" id="cd00093">
    <property type="entry name" value="HTH_XRE"/>
    <property type="match status" value="1"/>
</dbReference>
<accession>A0ABV3LGH7</accession>
<evidence type="ECO:0000313" key="2">
    <source>
        <dbReference type="EMBL" id="MEW1975014.1"/>
    </source>
</evidence>
<dbReference type="Proteomes" id="UP001553715">
    <property type="component" value="Unassembled WGS sequence"/>
</dbReference>
<feature type="domain" description="HTH cro/C1-type" evidence="1">
    <location>
        <begin position="48"/>
        <end position="89"/>
    </location>
</feature>
<proteinExistence type="predicted"/>
<sequence>MGNKTRVDLIFLRCEMSYEVSELPDGIASNSSWLTFNKITEHAPGASVARRLDVSDSKVSYWRRGERHPTTREAVHVARACGRNPLEALLVGGHLDADDIAGAVIVVHHTIADYSDVELAQEIVRRSKP</sequence>
<dbReference type="EMBL" id="JBFBMH010000009">
    <property type="protein sequence ID" value="MEW1975014.1"/>
    <property type="molecule type" value="Genomic_DNA"/>
</dbReference>